<feature type="compositionally biased region" description="Basic and acidic residues" evidence="1">
    <location>
        <begin position="199"/>
        <end position="208"/>
    </location>
</feature>
<feature type="compositionally biased region" description="Low complexity" evidence="1">
    <location>
        <begin position="184"/>
        <end position="193"/>
    </location>
</feature>
<gene>
    <name evidence="2" type="ORF">V6N11_039528</name>
</gene>
<keyword evidence="3" id="KW-1185">Reference proteome</keyword>
<comment type="caution">
    <text evidence="2">The sequence shown here is derived from an EMBL/GenBank/DDBJ whole genome shotgun (WGS) entry which is preliminary data.</text>
</comment>
<sequence>MECSCSSFPVNNNSLAFSDVRIYELPLNMMTMDMATTIGSRFGKLIDVDTRHFLGNLEGIKTGTDCIATERIQGHAMLLVDLDPGSLVNQFDGSSCMMQENVVAPDGPDVVVVMNVDTHNAIAPIPHTIKVFHEGAVDLTEGAVKWVSSLHRHQSLPPTDNSKVDIDEAARSNKRSRHGKHRSSSSTKLSRSSNYLVDTTKDKDKGFDMAEVAEQPRPVH</sequence>
<organism evidence="2 3">
    <name type="scientific">Hibiscus sabdariffa</name>
    <name type="common">roselle</name>
    <dbReference type="NCBI Taxonomy" id="183260"/>
    <lineage>
        <taxon>Eukaryota</taxon>
        <taxon>Viridiplantae</taxon>
        <taxon>Streptophyta</taxon>
        <taxon>Embryophyta</taxon>
        <taxon>Tracheophyta</taxon>
        <taxon>Spermatophyta</taxon>
        <taxon>Magnoliopsida</taxon>
        <taxon>eudicotyledons</taxon>
        <taxon>Gunneridae</taxon>
        <taxon>Pentapetalae</taxon>
        <taxon>rosids</taxon>
        <taxon>malvids</taxon>
        <taxon>Malvales</taxon>
        <taxon>Malvaceae</taxon>
        <taxon>Malvoideae</taxon>
        <taxon>Hibiscus</taxon>
    </lineage>
</organism>
<accession>A0ABR2SNY1</accession>
<dbReference type="Proteomes" id="UP001396334">
    <property type="component" value="Unassembled WGS sequence"/>
</dbReference>
<feature type="region of interest" description="Disordered" evidence="1">
    <location>
        <begin position="153"/>
        <end position="220"/>
    </location>
</feature>
<evidence type="ECO:0000313" key="3">
    <source>
        <dbReference type="Proteomes" id="UP001396334"/>
    </source>
</evidence>
<evidence type="ECO:0000313" key="2">
    <source>
        <dbReference type="EMBL" id="KAK9026694.1"/>
    </source>
</evidence>
<proteinExistence type="predicted"/>
<feature type="compositionally biased region" description="Basic and acidic residues" evidence="1">
    <location>
        <begin position="162"/>
        <end position="171"/>
    </location>
</feature>
<reference evidence="2 3" key="1">
    <citation type="journal article" date="2024" name="G3 (Bethesda)">
        <title>Genome assembly of Hibiscus sabdariffa L. provides insights into metabolisms of medicinal natural products.</title>
        <authorList>
            <person name="Kim T."/>
        </authorList>
    </citation>
    <scope>NUCLEOTIDE SEQUENCE [LARGE SCALE GENOMIC DNA]</scope>
    <source>
        <strain evidence="2">TK-2024</strain>
        <tissue evidence="2">Old leaves</tissue>
    </source>
</reference>
<protein>
    <submittedName>
        <fullName evidence="2">Uncharacterized protein</fullName>
    </submittedName>
</protein>
<name>A0ABR2SNY1_9ROSI</name>
<evidence type="ECO:0000256" key="1">
    <source>
        <dbReference type="SAM" id="MobiDB-lite"/>
    </source>
</evidence>
<dbReference type="EMBL" id="JBBPBN010000013">
    <property type="protein sequence ID" value="KAK9026694.1"/>
    <property type="molecule type" value="Genomic_DNA"/>
</dbReference>
<feature type="compositionally biased region" description="Basic residues" evidence="1">
    <location>
        <begin position="172"/>
        <end position="183"/>
    </location>
</feature>